<evidence type="ECO:0000256" key="1">
    <source>
        <dbReference type="SAM" id="MobiDB-lite"/>
    </source>
</evidence>
<feature type="compositionally biased region" description="Low complexity" evidence="1">
    <location>
        <begin position="493"/>
        <end position="506"/>
    </location>
</feature>
<reference evidence="2 4" key="1">
    <citation type="journal article" date="2020" name="Stud. Mycol.">
        <title>101 Dothideomycetes genomes: a test case for predicting lifestyles and emergence of pathogens.</title>
        <authorList>
            <person name="Haridas S."/>
            <person name="Albert R."/>
            <person name="Binder M."/>
            <person name="Bloem J."/>
            <person name="Labutti K."/>
            <person name="Salamov A."/>
            <person name="Andreopoulos B."/>
            <person name="Baker S."/>
            <person name="Barry K."/>
            <person name="Bills G."/>
            <person name="Bluhm B."/>
            <person name="Cannon C."/>
            <person name="Castanera R."/>
            <person name="Culley D."/>
            <person name="Daum C."/>
            <person name="Ezra D."/>
            <person name="Gonzalez J."/>
            <person name="Henrissat B."/>
            <person name="Kuo A."/>
            <person name="Liang C."/>
            <person name="Lipzen A."/>
            <person name="Lutzoni F."/>
            <person name="Magnuson J."/>
            <person name="Mondo S."/>
            <person name="Nolan M."/>
            <person name="Ohm R."/>
            <person name="Pangilinan J."/>
            <person name="Park H.-J."/>
            <person name="Ramirez L."/>
            <person name="Alfaro M."/>
            <person name="Sun H."/>
            <person name="Tritt A."/>
            <person name="Yoshinaga Y."/>
            <person name="Zwiers L.-H."/>
            <person name="Turgeon B."/>
            <person name="Goodwin S."/>
            <person name="Spatafora J."/>
            <person name="Crous P."/>
            <person name="Grigoriev I."/>
        </authorList>
    </citation>
    <scope>NUCLEOTIDE SEQUENCE</scope>
    <source>
        <strain evidence="2 4">CBS 304.34</strain>
    </source>
</reference>
<organism evidence="2">
    <name type="scientific">Mytilinidion resinicola</name>
    <dbReference type="NCBI Taxonomy" id="574789"/>
    <lineage>
        <taxon>Eukaryota</taxon>
        <taxon>Fungi</taxon>
        <taxon>Dikarya</taxon>
        <taxon>Ascomycota</taxon>
        <taxon>Pezizomycotina</taxon>
        <taxon>Dothideomycetes</taxon>
        <taxon>Pleosporomycetidae</taxon>
        <taxon>Mytilinidiales</taxon>
        <taxon>Mytilinidiaceae</taxon>
        <taxon>Mytilinidion</taxon>
    </lineage>
</organism>
<feature type="region of interest" description="Disordered" evidence="1">
    <location>
        <begin position="30"/>
        <end position="94"/>
    </location>
</feature>
<sequence>MCYYNYVYHANCGHQEFVLVDYCDKAPRIQEERVPDSQRESRQPRPQLPSGRSSSMPPGRRSSREAPSRPRDDTDLFHVSSTTVTQSNFSSASTSSDRVVLSARKYSDTVSSAQTTPSMATACESEALPSQAPHPTSLDRSTASVESQLDIGQQSASITDRFSGLTVSIEFGDSALSSFTTDILQNDGKVKEIVARFESGKGQPSGEIGDMVSEDDLGAKEESPANDGRSVSDALTVHEAHPRTHHTDSQKIQPVDSQMDALEASLDELVWLGSPTGEPTSPLSQFPTFSMPPGESTSPTYSPNPRANALVLEAPPTLTPASPSIDIASPVSPRKSVSRRPTESRGPHLETARRAAARESKHSSPIEPSKTAKDRQKAIKGRRDAVSRKENTAEASTFLAKEALDLVEGDSRPAEHPPKHSDSLSNRKLKSMPSKSVLRDSSSASPACETPRRSNTIKITLSPTRSTISSTAKEASSQPHSPLESLYGTARGSPVSHASESSSNHSYATAAENIQEPKPFPELTFANVELFEQSIVKSQKAASQVSTVKPRKVGRPKLSVVTFGSSVDETKAPKPIQLKSEVPQITPSSPGSCIPQPTTRSRRLTADSSSARSDIMGFINRRTSVRKASFGTETSTASDFHGSEYRIPLPESAVQSPELEGQAKVTINIENIAVPKGRIDRLSTSPITRRNEGAIFDEDEGAGAITTLSAGTARTNSSGSMLFIGCDPPAEVSNKPKASLTFPVFGKEPVGEYSSTNKKPGKKTKAPPSDGRDSPTGMGKNVPGEVRGRKALKRTTSSTQASSKATASQSPVPTIRRVSRLQSWAKSKSSNTPLSRSPSAGTVQQEPVGTVQEIAKVEPKSSLGSLRATAPVFVPKLNNAGFANPDLPFDGPQDFSQHQSSFYHDTRDQNLAYSMYQPVPTAPIGPTLESPYRSKADAAASLQLASHQKASTGPASYPSYPSMEMVSMAPAYSPPRNRSPKKKQSKYKLKNKIDRSQNVEGTFKLGHSSHPSYPQATMDYPIQDQGSHLGISSRPVYPQATIDHPAQYQGPLQGIASLHTYSQATYDHVAGRAEDQLPQFGQADSAFIPFATQLHEVDNTPSQLKDHAQGGTYRRERNDSSPGIKPAYTIETLDEYVTRWEQNVADPVAGFTGSPSSTRVHGAMGDYPTYGRKQRSPRPRKRQSDQGIAYYGRIAGQRVASAGVPLSSTAPFPNPVPPQYKSSSVNSLTPAATGSKGTTPNRYIGYSVDENRVTRAPCGVYEVVKAVESLTTSCNKCEPDH</sequence>
<feature type="region of interest" description="Disordered" evidence="1">
    <location>
        <begin position="582"/>
        <end position="610"/>
    </location>
</feature>
<dbReference type="EMBL" id="MU003696">
    <property type="protein sequence ID" value="KAF2812893.1"/>
    <property type="molecule type" value="Genomic_DNA"/>
</dbReference>
<dbReference type="GeneID" id="54468065"/>
<feature type="compositionally biased region" description="Basic and acidic residues" evidence="1">
    <location>
        <begin position="409"/>
        <end position="422"/>
    </location>
</feature>
<feature type="compositionally biased region" description="Basic and acidic residues" evidence="1">
    <location>
        <begin position="340"/>
        <end position="392"/>
    </location>
</feature>
<feature type="region of interest" description="Disordered" evidence="1">
    <location>
        <begin position="1100"/>
        <end position="1126"/>
    </location>
</feature>
<gene>
    <name evidence="2 4" type="ORF">BDZ99DRAFT_555888</name>
</gene>
<evidence type="ECO:0000313" key="4">
    <source>
        <dbReference type="RefSeq" id="XP_033579857.1"/>
    </source>
</evidence>
<feature type="region of interest" description="Disordered" evidence="1">
    <location>
        <begin position="1218"/>
        <end position="1239"/>
    </location>
</feature>
<feature type="compositionally biased region" description="Basic residues" evidence="1">
    <location>
        <begin position="978"/>
        <end position="990"/>
    </location>
</feature>
<feature type="region of interest" description="Disordered" evidence="1">
    <location>
        <begin position="747"/>
        <end position="848"/>
    </location>
</feature>
<evidence type="ECO:0000313" key="2">
    <source>
        <dbReference type="EMBL" id="KAF2812893.1"/>
    </source>
</evidence>
<feature type="compositionally biased region" description="Polar residues" evidence="1">
    <location>
        <begin position="138"/>
        <end position="149"/>
    </location>
</feature>
<feature type="compositionally biased region" description="Polar residues" evidence="1">
    <location>
        <begin position="820"/>
        <end position="847"/>
    </location>
</feature>
<feature type="region of interest" description="Disordered" evidence="1">
    <location>
        <begin position="1150"/>
        <end position="1185"/>
    </location>
</feature>
<feature type="compositionally biased region" description="Basic and acidic residues" evidence="1">
    <location>
        <begin position="30"/>
        <end position="43"/>
    </location>
</feature>
<feature type="compositionally biased region" description="Polar residues" evidence="1">
    <location>
        <begin position="1220"/>
        <end position="1239"/>
    </location>
</feature>
<dbReference type="OrthoDB" id="3801600at2759"/>
<feature type="region of interest" description="Disordered" evidence="1">
    <location>
        <begin position="108"/>
        <end position="149"/>
    </location>
</feature>
<keyword evidence="3" id="KW-1185">Reference proteome</keyword>
<dbReference type="Proteomes" id="UP000504636">
    <property type="component" value="Unplaced"/>
</dbReference>
<reference evidence="4" key="3">
    <citation type="submission" date="2025-04" db="UniProtKB">
        <authorList>
            <consortium name="RefSeq"/>
        </authorList>
    </citation>
    <scope>IDENTIFICATION</scope>
    <source>
        <strain evidence="4">CBS 304.34</strain>
    </source>
</reference>
<feature type="compositionally biased region" description="Basic residues" evidence="1">
    <location>
        <begin position="1172"/>
        <end position="1181"/>
    </location>
</feature>
<name>A0A6A6YWW6_9PEZI</name>
<reference evidence="4" key="2">
    <citation type="submission" date="2020-04" db="EMBL/GenBank/DDBJ databases">
        <authorList>
            <consortium name="NCBI Genome Project"/>
        </authorList>
    </citation>
    <scope>NUCLEOTIDE SEQUENCE</scope>
    <source>
        <strain evidence="4">CBS 304.34</strain>
    </source>
</reference>
<feature type="compositionally biased region" description="Polar residues" evidence="1">
    <location>
        <begin position="583"/>
        <end position="599"/>
    </location>
</feature>
<dbReference type="RefSeq" id="XP_033579857.1">
    <property type="nucleotide sequence ID" value="XM_033727172.1"/>
</dbReference>
<feature type="region of interest" description="Disordered" evidence="1">
    <location>
        <begin position="272"/>
        <end position="518"/>
    </location>
</feature>
<protein>
    <submittedName>
        <fullName evidence="2 4">Uncharacterized protein</fullName>
    </submittedName>
</protein>
<feature type="compositionally biased region" description="Low complexity" evidence="1">
    <location>
        <begin position="795"/>
        <end position="810"/>
    </location>
</feature>
<feature type="compositionally biased region" description="Polar residues" evidence="1">
    <location>
        <begin position="277"/>
        <end position="288"/>
    </location>
</feature>
<accession>A0A6A6YWW6</accession>
<feature type="region of interest" description="Disordered" evidence="1">
    <location>
        <begin position="969"/>
        <end position="995"/>
    </location>
</feature>
<feature type="compositionally biased region" description="Basic and acidic residues" evidence="1">
    <location>
        <begin position="62"/>
        <end position="76"/>
    </location>
</feature>
<feature type="compositionally biased region" description="Polar residues" evidence="1">
    <location>
        <begin position="295"/>
        <end position="305"/>
    </location>
</feature>
<feature type="compositionally biased region" description="Basic and acidic residues" evidence="1">
    <location>
        <begin position="1104"/>
        <end position="1119"/>
    </location>
</feature>
<feature type="compositionally biased region" description="Polar residues" evidence="1">
    <location>
        <begin position="453"/>
        <end position="480"/>
    </location>
</feature>
<proteinExistence type="predicted"/>
<feature type="compositionally biased region" description="Polar residues" evidence="1">
    <location>
        <begin position="108"/>
        <end position="119"/>
    </location>
</feature>
<feature type="compositionally biased region" description="Low complexity" evidence="1">
    <location>
        <begin position="49"/>
        <end position="60"/>
    </location>
</feature>
<evidence type="ECO:0000313" key="3">
    <source>
        <dbReference type="Proteomes" id="UP000504636"/>
    </source>
</evidence>